<dbReference type="Proteomes" id="UP000539473">
    <property type="component" value="Unassembled WGS sequence"/>
</dbReference>
<evidence type="ECO:0000313" key="4">
    <source>
        <dbReference type="Proteomes" id="UP000619376"/>
    </source>
</evidence>
<dbReference type="Proteomes" id="UP000619376">
    <property type="component" value="Unassembled WGS sequence"/>
</dbReference>
<dbReference type="EMBL" id="JACHFK010000006">
    <property type="protein sequence ID" value="MBB5377290.1"/>
    <property type="molecule type" value="Genomic_DNA"/>
</dbReference>
<dbReference type="RefSeq" id="WP_184112677.1">
    <property type="nucleotide sequence ID" value="NZ_BNAJ01000006.1"/>
</dbReference>
<reference evidence="4" key="2">
    <citation type="journal article" date="2019" name="Int. J. Syst. Evol. Microbiol.">
        <title>The Global Catalogue of Microorganisms (GCM) 10K type strain sequencing project: providing services to taxonomists for standard genome sequencing and annotation.</title>
        <authorList>
            <consortium name="The Broad Institute Genomics Platform"/>
            <consortium name="The Broad Institute Genome Sequencing Center for Infectious Disease"/>
            <person name="Wu L."/>
            <person name="Ma J."/>
        </authorList>
    </citation>
    <scope>NUCLEOTIDE SEQUENCE [LARGE SCALE GENOMIC DNA]</scope>
    <source>
        <strain evidence="4">CGMCC 1.18437</strain>
    </source>
</reference>
<protein>
    <submittedName>
        <fullName evidence="2">Uncharacterized protein</fullName>
    </submittedName>
</protein>
<comment type="caution">
    <text evidence="2">The sequence shown here is derived from an EMBL/GenBank/DDBJ whole genome shotgun (WGS) entry which is preliminary data.</text>
</comment>
<dbReference type="EMBL" id="BNAJ01000006">
    <property type="protein sequence ID" value="GHF47588.1"/>
    <property type="molecule type" value="Genomic_DNA"/>
</dbReference>
<evidence type="ECO:0000313" key="2">
    <source>
        <dbReference type="EMBL" id="MBB5377290.1"/>
    </source>
</evidence>
<organism evidence="2 3">
    <name type="scientific">Deinococcus metalli</name>
    <dbReference type="NCBI Taxonomy" id="1141878"/>
    <lineage>
        <taxon>Bacteria</taxon>
        <taxon>Thermotogati</taxon>
        <taxon>Deinococcota</taxon>
        <taxon>Deinococci</taxon>
        <taxon>Deinococcales</taxon>
        <taxon>Deinococcaceae</taxon>
        <taxon>Deinococcus</taxon>
    </lineage>
</organism>
<proteinExistence type="predicted"/>
<reference evidence="1" key="4">
    <citation type="submission" date="2024-05" db="EMBL/GenBank/DDBJ databases">
        <authorList>
            <person name="Sun Q."/>
            <person name="Zhou Y."/>
        </authorList>
    </citation>
    <scope>NUCLEOTIDE SEQUENCE</scope>
    <source>
        <strain evidence="1">CGMCC 1.18437</strain>
    </source>
</reference>
<reference evidence="2 3" key="3">
    <citation type="submission" date="2020-08" db="EMBL/GenBank/DDBJ databases">
        <title>Genomic Encyclopedia of Type Strains, Phase IV (KMG-IV): sequencing the most valuable type-strain genomes for metagenomic binning, comparative biology and taxonomic classification.</title>
        <authorList>
            <person name="Goeker M."/>
        </authorList>
    </citation>
    <scope>NUCLEOTIDE SEQUENCE [LARGE SCALE GENOMIC DNA]</scope>
    <source>
        <strain evidence="2 3">DSM 27521</strain>
    </source>
</reference>
<sequence length="61" mass="6822">MSRPHRPRVPTEALLDAARRASERLTHLSRDPDVRREAGNVAQAVAKLLEAIRKAGQTPQR</sequence>
<gene>
    <name evidence="1" type="ORF">GCM10017781_24840</name>
    <name evidence="2" type="ORF">HNQ07_002763</name>
</gene>
<reference evidence="1" key="1">
    <citation type="journal article" date="2014" name="Int. J. Syst. Evol. Microbiol.">
        <title>Complete genome of a new Firmicutes species belonging to the dominant human colonic microbiota ('Ruminococcus bicirculans') reveals two chromosomes and a selective capacity to utilize plant glucans.</title>
        <authorList>
            <consortium name="NISC Comparative Sequencing Program"/>
            <person name="Wegmann U."/>
            <person name="Louis P."/>
            <person name="Goesmann A."/>
            <person name="Henrissat B."/>
            <person name="Duncan S.H."/>
            <person name="Flint H.J."/>
        </authorList>
    </citation>
    <scope>NUCLEOTIDE SEQUENCE</scope>
    <source>
        <strain evidence="1">CGMCC 1.18437</strain>
    </source>
</reference>
<dbReference type="AlphaFoldDB" id="A0A7W8KFK7"/>
<accession>A0A7W8KFK7</accession>
<keyword evidence="4" id="KW-1185">Reference proteome</keyword>
<evidence type="ECO:0000313" key="3">
    <source>
        <dbReference type="Proteomes" id="UP000539473"/>
    </source>
</evidence>
<name>A0A7W8KFK7_9DEIO</name>
<evidence type="ECO:0000313" key="1">
    <source>
        <dbReference type="EMBL" id="GHF47588.1"/>
    </source>
</evidence>